<comment type="caution">
    <text evidence="4">The sequence shown here is derived from an EMBL/GenBank/DDBJ whole genome shotgun (WGS) entry which is preliminary data.</text>
</comment>
<keyword evidence="2" id="KW-0812">Transmembrane</keyword>
<keyword evidence="3" id="KW-0732">Signal</keyword>
<protein>
    <recommendedName>
        <fullName evidence="6">EGF-like domain-containing protein</fullName>
    </recommendedName>
</protein>
<evidence type="ECO:0000256" key="1">
    <source>
        <dbReference type="SAM" id="MobiDB-lite"/>
    </source>
</evidence>
<reference evidence="4 5" key="1">
    <citation type="submission" date="2019-07" db="EMBL/GenBank/DDBJ databases">
        <title>Genomes of Cafeteria roenbergensis.</title>
        <authorList>
            <person name="Fischer M.G."/>
            <person name="Hackl T."/>
            <person name="Roman M."/>
        </authorList>
    </citation>
    <scope>NUCLEOTIDE SEQUENCE [LARGE SCALE GENOMIC DNA]</scope>
    <source>
        <strain evidence="4 5">BVI</strain>
    </source>
</reference>
<feature type="region of interest" description="Disordered" evidence="1">
    <location>
        <begin position="49"/>
        <end position="83"/>
    </location>
</feature>
<accession>A0A5A8CWR0</accession>
<dbReference type="Gene3D" id="2.60.120.380">
    <property type="match status" value="3"/>
</dbReference>
<evidence type="ECO:0000256" key="3">
    <source>
        <dbReference type="SAM" id="SignalP"/>
    </source>
</evidence>
<gene>
    <name evidence="4" type="ORF">FNF29_00461</name>
</gene>
<keyword evidence="2" id="KW-1133">Transmembrane helix</keyword>
<keyword evidence="2" id="KW-0472">Membrane</keyword>
<dbReference type="EMBL" id="VLTN01000002">
    <property type="protein sequence ID" value="KAA0157109.1"/>
    <property type="molecule type" value="Genomic_DNA"/>
</dbReference>
<sequence>MRCIVALLAASVAALGASRASPAEPAPLLGGSGGANSVSSIPALVDADASDAEGASGRSRSLRATTVLEGGRSRPLSPAPTAPAAAASPVADVLDVDFTPIPPATFYSSWILSGEKAYFSVTVPRTTPLYEHIDVNLAPIAGDVDMYITMEPNVVPGPEPGHWQYKSESHSSADYDIIHTSDVFYQDYCSGAQCVLYIMVTPAAWSFYSNNTFLLAATPSSDSLELEDGVGLVDHAMDGTWDYYRFVVPSDPGADAEVLISLSPYAGDPDCFASTTIARPDHSNHDAGKSSRRSTRDVIRYYAHEASWCPNGYPCTFNIGVTAYRSNATYNIMAHLRTNSSIVSLVDGQSLFQYVAQGEDLQFTYAIPSQRNILQVSVSPVYGDPDLYVTLDGKPATPEHSQYVSLSSSGNDVVLARPGDGVYDDYCDRDAPCQARIGVYAFKPSFFAITAVSGNAIIVPEGVSVHGMVGKDELDHFVFQYTGSAYAITFTLTPLSGDVDLYISNDRDGVPNPLPGPGASTWVSRGSRLRSEIIEIFPTDQNACHVGTRCKYYIGVAGDDDSAAAYTILVRTDDSSPTALQPGQPQLQLLNVSRRAFYEVSLAPGDEDRVEVAISPSFGDPDVYASWGNRTLTRTVSDYRSSHGSGDDSISFSRSEAPASVCSDTQVCTLTIMVYAWTDSLFSIVARTSEGGSVLIDGQSVGGSASAGLSTYYSFIVASARAPAIFSLTPLDGDPDLYVAATPHPGPGTEGVRRSEGRGHETVAISQADLTSMCAKPLGAGPTFPCTLFVAVRAASLTSASWRVSASTTPPTLALASPTSGQVDRGNIVFFSFHLPGSLPTGGDPVLVSVSPVTGSAYTYVSAAQADPTAPITFPKLTCRNGDQPPCSQGNSVMSDFKYSSATSLGSQTVAIRDYVPGADYAIGIQGSDSNSAPSEIQFSITVSGPSSERIISSGVPVDGTVGAGKYQYYKVLISQPGVDVSVRLTPYNGDPDLFVSWHPDRSRPNNTWADARALSSSSEENILITAADWGTACTVSGGGAGSIKQCPIYIGVHGYPSAEGGSSFTLVAVVNSSSATTLLDGQPQTGSLKVGQAALYAIPVSLPLGTHASYSVAVSPLSGDPDLYIRKGTAPGRTPGTYDEAATSASGMELINIGPNDSAFCTTCTLYALVYAARETSYQISFASNGVVTELRNGQPQFASASEGEIMYFAIFVPPNSEALTVTATGFSGDPDLYMSVETGPDVRPNSGSHATWQAADFGDDTITVRDPTAYCPSSSALTDGAAARRSVGAGGCNFIIGVESYFASRFSVVASVNERTVTQLIVGSPQQGRVSGTEFRYYFATLPPVSVGSTTTFTISTSTALGAVDLFATDKWDPNARPGAAGFALPNASYFRYATTDPNNRGGRDSIIVVWTQDDHPSSNVIAIGVRSRQASADAHFTIAASPSETITTLRLNAPSGRRMLALGEMQHFQVGIEDLSADITVNLNLFSGSADVAISTRQMMPSCRLAARPGGTFGPVCSATWQVSSSASNSLRIAHDDPCASAYNQTCQASVDFRPGYFYLGVFGVFAGEYTLTVQQSNPVQLSDGTPATGTADAIVPSVFALQLDGTAAAHDVKFSVSRLDTLMLQGTAGLSIFLTSCSAEACTPADQAPNANHHAMSALVVGSSSRTLIVGTGSAAHCTARAGSSCVYFISVTAICGLGTSCPTDFSIVGASQAGSGVSYIDFASVVGDVWQSQPSSVPEGQAALFELFLQPSSGASRVQINLEACGPGLPSLFVCDPLASDTGSGGVCANPFKPSKADHSFAASTATLGSGGRASVVVPSSLASRLYFSVDTAGSRRRALASRDGGGLLTETFSVSASLNDTYYLVPRTGPTGSRSPSMAAVQDSTGVGLTVTWPLPELESNGARIRAKGTTAKVVMRKGGFAGTQGVSTTACGLDLVASRDGTITRVTERDETSLSVGGLAPDSEYAANVILTCDATCLSTSFADAVVTAIYDERQGAWLDASERPAEAEIARSDAMRRGAAHSRALSAPAGSSGRRSLFLAAGGQSATQSIAFPSSATATTGAAPPPPAPEEGFPQGAIIALSVTGGLLAMGGIGFFVYRRCRHHAYQSQYVAFRPSGAMDTLPEPASGYTAMFDD</sequence>
<name>A0A5A8CWR0_CAFRO</name>
<feature type="chain" id="PRO_5022717509" description="EGF-like domain-containing protein" evidence="3">
    <location>
        <begin position="21"/>
        <end position="2143"/>
    </location>
</feature>
<evidence type="ECO:0008006" key="6">
    <source>
        <dbReference type="Google" id="ProtNLM"/>
    </source>
</evidence>
<dbReference type="Proteomes" id="UP000323011">
    <property type="component" value="Unassembled WGS sequence"/>
</dbReference>
<evidence type="ECO:0000313" key="5">
    <source>
        <dbReference type="Proteomes" id="UP000323011"/>
    </source>
</evidence>
<keyword evidence="5" id="KW-1185">Reference proteome</keyword>
<feature type="transmembrane region" description="Helical" evidence="2">
    <location>
        <begin position="2085"/>
        <end position="2106"/>
    </location>
</feature>
<organism evidence="4 5">
    <name type="scientific">Cafeteria roenbergensis</name>
    <name type="common">Marine flagellate</name>
    <dbReference type="NCBI Taxonomy" id="33653"/>
    <lineage>
        <taxon>Eukaryota</taxon>
        <taxon>Sar</taxon>
        <taxon>Stramenopiles</taxon>
        <taxon>Bigyra</taxon>
        <taxon>Opalozoa</taxon>
        <taxon>Bicosoecida</taxon>
        <taxon>Cafeteriaceae</taxon>
        <taxon>Cafeteria</taxon>
    </lineage>
</organism>
<feature type="region of interest" description="Disordered" evidence="1">
    <location>
        <begin position="2062"/>
        <end position="2082"/>
    </location>
</feature>
<evidence type="ECO:0000256" key="2">
    <source>
        <dbReference type="SAM" id="Phobius"/>
    </source>
</evidence>
<proteinExistence type="predicted"/>
<feature type="signal peptide" evidence="3">
    <location>
        <begin position="1"/>
        <end position="20"/>
    </location>
</feature>
<dbReference type="CDD" id="cd12087">
    <property type="entry name" value="TM_EGFR-like"/>
    <property type="match status" value="1"/>
</dbReference>
<evidence type="ECO:0000313" key="4">
    <source>
        <dbReference type="EMBL" id="KAA0157109.1"/>
    </source>
</evidence>